<dbReference type="InterPro" id="IPR036388">
    <property type="entry name" value="WH-like_DNA-bd_sf"/>
</dbReference>
<feature type="DNA-binding region" description="OmpR/PhoB-type" evidence="14">
    <location>
        <begin position="129"/>
        <end position="227"/>
    </location>
</feature>
<comment type="caution">
    <text evidence="17">The sequence shown here is derived from an EMBL/GenBank/DDBJ whole genome shotgun (WGS) entry which is preliminary data.</text>
</comment>
<dbReference type="GO" id="GO:0005829">
    <property type="term" value="C:cytosol"/>
    <property type="evidence" value="ECO:0007669"/>
    <property type="project" value="TreeGrafter"/>
</dbReference>
<keyword evidence="10" id="KW-0010">Activator</keyword>
<dbReference type="GO" id="GO:0006817">
    <property type="term" value="P:phosphate ion transport"/>
    <property type="evidence" value="ECO:0007669"/>
    <property type="project" value="UniProtKB-KW"/>
</dbReference>
<dbReference type="InterPro" id="IPR001867">
    <property type="entry name" value="OmpR/PhoB-type_DNA-bd"/>
</dbReference>
<dbReference type="RefSeq" id="WP_127733249.1">
    <property type="nucleotide sequence ID" value="NZ_SACP01000030.1"/>
</dbReference>
<evidence type="ECO:0000256" key="4">
    <source>
        <dbReference type="ARBA" id="ARBA00022490"/>
    </source>
</evidence>
<protein>
    <recommendedName>
        <fullName evidence="2">Phosphate regulon transcriptional regulatory protein PhoB</fullName>
    </recommendedName>
</protein>
<keyword evidence="4" id="KW-0963">Cytoplasm</keyword>
<name>A0A437NWT2_9HYPH</name>
<dbReference type="GO" id="GO:0000976">
    <property type="term" value="F:transcription cis-regulatory region binding"/>
    <property type="evidence" value="ECO:0007669"/>
    <property type="project" value="TreeGrafter"/>
</dbReference>
<dbReference type="Gene3D" id="3.40.50.2300">
    <property type="match status" value="1"/>
</dbReference>
<dbReference type="OrthoDB" id="9802426at2"/>
<keyword evidence="5 13" id="KW-0597">Phosphoprotein</keyword>
<evidence type="ECO:0000256" key="1">
    <source>
        <dbReference type="ARBA" id="ARBA00004496"/>
    </source>
</evidence>
<dbReference type="GO" id="GO:0000156">
    <property type="term" value="F:phosphorelay response regulator activity"/>
    <property type="evidence" value="ECO:0007669"/>
    <property type="project" value="InterPro"/>
</dbReference>
<evidence type="ECO:0000256" key="14">
    <source>
        <dbReference type="PROSITE-ProRule" id="PRU01091"/>
    </source>
</evidence>
<accession>A0A437NWT2</accession>
<dbReference type="AlphaFoldDB" id="A0A437NWT2"/>
<sequence length="233" mass="26491">MSTHILIVEDEDALTLLLRYNLEAEGFTVDAVARGDEAELRLRESVPDLVLLDWMLPGLSGIELCRRIRARRETERLPVIMLTARGEEGDRVRGLATGADDYVVKPFSVPELLARVRSLLRRTKPAHVAELLIAGDIELDRASHRVRREGQELHLGPTEFKLLEYLMRSPGRVFSREQLLDGVWGHDVYIDERTVDVHVGRLRKALNRPSQTDPIRTVRGSGYSFDETFSDAR</sequence>
<feature type="domain" description="Response regulatory" evidence="15">
    <location>
        <begin position="4"/>
        <end position="120"/>
    </location>
</feature>
<dbReference type="PANTHER" id="PTHR48111">
    <property type="entry name" value="REGULATOR OF RPOS"/>
    <property type="match status" value="1"/>
</dbReference>
<keyword evidence="8" id="KW-0805">Transcription regulation</keyword>
<dbReference type="Pfam" id="PF00486">
    <property type="entry name" value="Trans_reg_C"/>
    <property type="match status" value="1"/>
</dbReference>
<evidence type="ECO:0000256" key="6">
    <source>
        <dbReference type="ARBA" id="ARBA00022592"/>
    </source>
</evidence>
<keyword evidence="7" id="KW-0902">Two-component regulatory system</keyword>
<dbReference type="InterPro" id="IPR016032">
    <property type="entry name" value="Sig_transdc_resp-reg_C-effctor"/>
</dbReference>
<evidence type="ECO:0000313" key="17">
    <source>
        <dbReference type="EMBL" id="RVU14474.1"/>
    </source>
</evidence>
<dbReference type="PROSITE" id="PS50110">
    <property type="entry name" value="RESPONSE_REGULATORY"/>
    <property type="match status" value="1"/>
</dbReference>
<evidence type="ECO:0000256" key="13">
    <source>
        <dbReference type="PROSITE-ProRule" id="PRU00169"/>
    </source>
</evidence>
<dbReference type="Proteomes" id="UP000286997">
    <property type="component" value="Unassembled WGS sequence"/>
</dbReference>
<dbReference type="InterPro" id="IPR011879">
    <property type="entry name" value="Sig_transdc_resp-reg_PhoB"/>
</dbReference>
<dbReference type="InterPro" id="IPR001789">
    <property type="entry name" value="Sig_transdc_resp-reg_receiver"/>
</dbReference>
<evidence type="ECO:0000256" key="2">
    <source>
        <dbReference type="ARBA" id="ARBA00013332"/>
    </source>
</evidence>
<dbReference type="EMBL" id="SACP01000030">
    <property type="protein sequence ID" value="RVU14474.1"/>
    <property type="molecule type" value="Genomic_DNA"/>
</dbReference>
<keyword evidence="6" id="KW-0592">Phosphate transport</keyword>
<dbReference type="Gene3D" id="1.10.10.10">
    <property type="entry name" value="Winged helix-like DNA-binding domain superfamily/Winged helix DNA-binding domain"/>
    <property type="match status" value="1"/>
</dbReference>
<proteinExistence type="predicted"/>
<dbReference type="NCBIfam" id="TIGR02154">
    <property type="entry name" value="PhoB"/>
    <property type="match status" value="1"/>
</dbReference>
<keyword evidence="18" id="KW-1185">Reference proteome</keyword>
<feature type="modified residue" description="4-aspartylphosphate" evidence="13">
    <location>
        <position position="53"/>
    </location>
</feature>
<evidence type="ECO:0000256" key="10">
    <source>
        <dbReference type="ARBA" id="ARBA00023159"/>
    </source>
</evidence>
<dbReference type="InterPro" id="IPR011006">
    <property type="entry name" value="CheY-like_superfamily"/>
</dbReference>
<evidence type="ECO:0000259" key="16">
    <source>
        <dbReference type="PROSITE" id="PS51755"/>
    </source>
</evidence>
<evidence type="ECO:0000256" key="3">
    <source>
        <dbReference type="ARBA" id="ARBA00022448"/>
    </source>
</evidence>
<dbReference type="SUPFAM" id="SSF52172">
    <property type="entry name" value="CheY-like"/>
    <property type="match status" value="1"/>
</dbReference>
<dbReference type="PANTHER" id="PTHR48111:SF40">
    <property type="entry name" value="PHOSPHATE REGULON TRANSCRIPTIONAL REGULATORY PROTEIN PHOB"/>
    <property type="match status" value="1"/>
</dbReference>
<evidence type="ECO:0000256" key="5">
    <source>
        <dbReference type="ARBA" id="ARBA00022553"/>
    </source>
</evidence>
<dbReference type="PROSITE" id="PS51755">
    <property type="entry name" value="OMPR_PHOB"/>
    <property type="match status" value="1"/>
</dbReference>
<dbReference type="Pfam" id="PF00072">
    <property type="entry name" value="Response_reg"/>
    <property type="match status" value="1"/>
</dbReference>
<dbReference type="FunFam" id="1.10.10.10:FF:000018">
    <property type="entry name" value="DNA-binding response regulator ResD"/>
    <property type="match status" value="1"/>
</dbReference>
<comment type="function">
    <text evidence="12">This protein is a positive regulator for the phosphate regulon. Transcription of this operon is positively regulated by PhoB and PhoR when phosphate is limited.</text>
</comment>
<gene>
    <name evidence="17" type="primary">phoB</name>
    <name evidence="17" type="ORF">EOE48_23155</name>
</gene>
<evidence type="ECO:0000256" key="8">
    <source>
        <dbReference type="ARBA" id="ARBA00023015"/>
    </source>
</evidence>
<evidence type="ECO:0000256" key="7">
    <source>
        <dbReference type="ARBA" id="ARBA00023012"/>
    </source>
</evidence>
<dbReference type="SMART" id="SM00862">
    <property type="entry name" value="Trans_reg_C"/>
    <property type="match status" value="1"/>
</dbReference>
<evidence type="ECO:0000256" key="11">
    <source>
        <dbReference type="ARBA" id="ARBA00023163"/>
    </source>
</evidence>
<dbReference type="GO" id="GO:0032993">
    <property type="term" value="C:protein-DNA complex"/>
    <property type="evidence" value="ECO:0007669"/>
    <property type="project" value="TreeGrafter"/>
</dbReference>
<comment type="subcellular location">
    <subcellularLocation>
        <location evidence="1">Cytoplasm</location>
    </subcellularLocation>
</comment>
<evidence type="ECO:0000259" key="15">
    <source>
        <dbReference type="PROSITE" id="PS50110"/>
    </source>
</evidence>
<dbReference type="SUPFAM" id="SSF46894">
    <property type="entry name" value="C-terminal effector domain of the bipartite response regulators"/>
    <property type="match status" value="1"/>
</dbReference>
<dbReference type="GO" id="GO:0006355">
    <property type="term" value="P:regulation of DNA-templated transcription"/>
    <property type="evidence" value="ECO:0007669"/>
    <property type="project" value="InterPro"/>
</dbReference>
<evidence type="ECO:0000256" key="9">
    <source>
        <dbReference type="ARBA" id="ARBA00023125"/>
    </source>
</evidence>
<dbReference type="FunFam" id="3.40.50.2300:FF:000001">
    <property type="entry name" value="DNA-binding response regulator PhoB"/>
    <property type="match status" value="1"/>
</dbReference>
<feature type="domain" description="OmpR/PhoB-type" evidence="16">
    <location>
        <begin position="129"/>
        <end position="227"/>
    </location>
</feature>
<dbReference type="InterPro" id="IPR039420">
    <property type="entry name" value="WalR-like"/>
</dbReference>
<evidence type="ECO:0000313" key="18">
    <source>
        <dbReference type="Proteomes" id="UP000286997"/>
    </source>
</evidence>
<keyword evidence="11" id="KW-0804">Transcription</keyword>
<dbReference type="Gene3D" id="6.10.250.690">
    <property type="match status" value="1"/>
</dbReference>
<dbReference type="SMART" id="SM00448">
    <property type="entry name" value="REC"/>
    <property type="match status" value="1"/>
</dbReference>
<evidence type="ECO:0000256" key="12">
    <source>
        <dbReference type="ARBA" id="ARBA00024735"/>
    </source>
</evidence>
<dbReference type="CDD" id="cd00383">
    <property type="entry name" value="trans_reg_C"/>
    <property type="match status" value="1"/>
</dbReference>
<organism evidence="17 18">
    <name type="scientific">Methylobacterium oryzihabitans</name>
    <dbReference type="NCBI Taxonomy" id="2499852"/>
    <lineage>
        <taxon>Bacteria</taxon>
        <taxon>Pseudomonadati</taxon>
        <taxon>Pseudomonadota</taxon>
        <taxon>Alphaproteobacteria</taxon>
        <taxon>Hyphomicrobiales</taxon>
        <taxon>Methylobacteriaceae</taxon>
        <taxon>Methylobacterium</taxon>
    </lineage>
</organism>
<keyword evidence="9 14" id="KW-0238">DNA-binding</keyword>
<keyword evidence="3" id="KW-0813">Transport</keyword>
<reference evidence="17 18" key="1">
    <citation type="submission" date="2019-01" db="EMBL/GenBank/DDBJ databases">
        <authorList>
            <person name="Chen W.-M."/>
        </authorList>
    </citation>
    <scope>NUCLEOTIDE SEQUENCE [LARGE SCALE GENOMIC DNA]</scope>
    <source>
        <strain evidence="17 18">TER-1</strain>
    </source>
</reference>